<dbReference type="EMBL" id="KK117377">
    <property type="protein sequence ID" value="KFM70317.1"/>
    <property type="molecule type" value="Genomic_DNA"/>
</dbReference>
<dbReference type="InterPro" id="IPR052641">
    <property type="entry name" value="AKAP7_isoform_gamma"/>
</dbReference>
<organism evidence="3 4">
    <name type="scientific">Stegodyphus mimosarum</name>
    <name type="common">African social velvet spider</name>
    <dbReference type="NCBI Taxonomy" id="407821"/>
    <lineage>
        <taxon>Eukaryota</taxon>
        <taxon>Metazoa</taxon>
        <taxon>Ecdysozoa</taxon>
        <taxon>Arthropoda</taxon>
        <taxon>Chelicerata</taxon>
        <taxon>Arachnida</taxon>
        <taxon>Araneae</taxon>
        <taxon>Araneomorphae</taxon>
        <taxon>Entelegynae</taxon>
        <taxon>Eresoidea</taxon>
        <taxon>Eresidae</taxon>
        <taxon>Stegodyphus</taxon>
    </lineage>
</organism>
<dbReference type="Gene3D" id="3.90.1140.10">
    <property type="entry name" value="Cyclic phosphodiesterase"/>
    <property type="match status" value="1"/>
</dbReference>
<dbReference type="PANTHER" id="PTHR15934">
    <property type="entry name" value="RNA 2',3'-CYCLIC PHOSPHODIESTERASE"/>
    <property type="match status" value="1"/>
</dbReference>
<proteinExistence type="predicted"/>
<dbReference type="STRING" id="407821.A0A087TYX8"/>
<feature type="non-terminal residue" evidence="3">
    <location>
        <position position="295"/>
    </location>
</feature>
<gene>
    <name evidence="3" type="ORF">X975_18707</name>
</gene>
<dbReference type="AlphaFoldDB" id="A0A087TYX8"/>
<reference evidence="3 4" key="1">
    <citation type="submission" date="2013-11" db="EMBL/GenBank/DDBJ databases">
        <title>Genome sequencing of Stegodyphus mimosarum.</title>
        <authorList>
            <person name="Bechsgaard J."/>
        </authorList>
    </citation>
    <scope>NUCLEOTIDE SEQUENCE [LARGE SCALE GENOMIC DNA]</scope>
</reference>
<evidence type="ECO:0000313" key="4">
    <source>
        <dbReference type="Proteomes" id="UP000054359"/>
    </source>
</evidence>
<dbReference type="Proteomes" id="UP000054359">
    <property type="component" value="Unassembled WGS sequence"/>
</dbReference>
<dbReference type="GO" id="GO:0016301">
    <property type="term" value="F:kinase activity"/>
    <property type="evidence" value="ECO:0007669"/>
    <property type="project" value="UniProtKB-KW"/>
</dbReference>
<protein>
    <submittedName>
        <fullName evidence="3">A-kinase anchor protein 7 isoform gamma</fullName>
    </submittedName>
</protein>
<dbReference type="OrthoDB" id="277832at2759"/>
<feature type="region of interest" description="Disordered" evidence="1">
    <location>
        <begin position="127"/>
        <end position="175"/>
    </location>
</feature>
<keyword evidence="4" id="KW-1185">Reference proteome</keyword>
<sequence length="295" mass="32958">MIRLIKTLVPSLNVLSCFVGKISTSTAGYSFKNATTTVGVRRFSYFVAGCCFSKSDESVLLSDVTSKNYTNAATAHYKSYGELNLSYCASSSLQNVNCITESEEFPMHCKQRIDSTTSSKLKDISIDRNTCKRSRNSEQGLHDISPPTATKHRRISNDATSDVNAESSDSPKVTKRPDIIIPVSHREHGNADDNYLKSKQQRPNYFVAVRISDPEICQAVKIVQEHILEADKKFESCMSLLPTLHVTLMVMRITDEGTHKKALQALKNASQEHNNLMCKEPLCIEFKGLGHFNNR</sequence>
<evidence type="ECO:0000259" key="2">
    <source>
        <dbReference type="Pfam" id="PF10469"/>
    </source>
</evidence>
<dbReference type="InterPro" id="IPR019510">
    <property type="entry name" value="AKAP7-like_phosphoesterase"/>
</dbReference>
<dbReference type="PANTHER" id="PTHR15934:SF2">
    <property type="entry name" value="A-KINASE ANCHOR PROTEIN 7-LIKE PHOSPHOESTERASE DOMAIN-CONTAINING PROTEIN"/>
    <property type="match status" value="1"/>
</dbReference>
<feature type="compositionally biased region" description="Polar residues" evidence="1">
    <location>
        <begin position="157"/>
        <end position="171"/>
    </location>
</feature>
<name>A0A087TYX8_STEMI</name>
<keyword evidence="3" id="KW-0808">Transferase</keyword>
<evidence type="ECO:0000256" key="1">
    <source>
        <dbReference type="SAM" id="MobiDB-lite"/>
    </source>
</evidence>
<dbReference type="Pfam" id="PF10469">
    <property type="entry name" value="AKAP7_NLS"/>
    <property type="match status" value="1"/>
</dbReference>
<evidence type="ECO:0000313" key="3">
    <source>
        <dbReference type="EMBL" id="KFM70317.1"/>
    </source>
</evidence>
<dbReference type="GO" id="GO:0005829">
    <property type="term" value="C:cytosol"/>
    <property type="evidence" value="ECO:0007669"/>
    <property type="project" value="TreeGrafter"/>
</dbReference>
<dbReference type="GO" id="GO:0034237">
    <property type="term" value="F:protein kinase A regulatory subunit binding"/>
    <property type="evidence" value="ECO:0007669"/>
    <property type="project" value="TreeGrafter"/>
</dbReference>
<accession>A0A087TYX8</accession>
<feature type="domain" description="A-kinase anchor protein 7-like phosphoesterase" evidence="2">
    <location>
        <begin position="203"/>
        <end position="294"/>
    </location>
</feature>
<keyword evidence="3" id="KW-0418">Kinase</keyword>
<dbReference type="GO" id="GO:0010738">
    <property type="term" value="P:regulation of protein kinase A signaling"/>
    <property type="evidence" value="ECO:0007669"/>
    <property type="project" value="TreeGrafter"/>
</dbReference>